<evidence type="ECO:0000259" key="4">
    <source>
        <dbReference type="Pfam" id="PF01553"/>
    </source>
</evidence>
<dbReference type="Proteomes" id="UP001211907">
    <property type="component" value="Unassembled WGS sequence"/>
</dbReference>
<dbReference type="Pfam" id="PF01553">
    <property type="entry name" value="Acyltransferase"/>
    <property type="match status" value="1"/>
</dbReference>
<dbReference type="SUPFAM" id="SSF69593">
    <property type="entry name" value="Glycerol-3-phosphate (1)-acyltransferase"/>
    <property type="match status" value="1"/>
</dbReference>
<feature type="chain" id="PRO_5042081301" description="Phospholipid/glycerol acyltransferase domain-containing protein" evidence="3">
    <location>
        <begin position="22"/>
        <end position="559"/>
    </location>
</feature>
<accession>A0AAD5T9L8</accession>
<organism evidence="5 6">
    <name type="scientific">Physocladia obscura</name>
    <dbReference type="NCBI Taxonomy" id="109957"/>
    <lineage>
        <taxon>Eukaryota</taxon>
        <taxon>Fungi</taxon>
        <taxon>Fungi incertae sedis</taxon>
        <taxon>Chytridiomycota</taxon>
        <taxon>Chytridiomycota incertae sedis</taxon>
        <taxon>Chytridiomycetes</taxon>
        <taxon>Chytridiales</taxon>
        <taxon>Chytriomycetaceae</taxon>
        <taxon>Physocladia</taxon>
    </lineage>
</organism>
<dbReference type="GO" id="GO:0004366">
    <property type="term" value="F:glycerol-3-phosphate O-acyltransferase activity"/>
    <property type="evidence" value="ECO:0007669"/>
    <property type="project" value="TreeGrafter"/>
</dbReference>
<feature type="domain" description="Phospholipid/glycerol acyltransferase" evidence="4">
    <location>
        <begin position="149"/>
        <end position="204"/>
    </location>
</feature>
<gene>
    <name evidence="5" type="ORF">HK100_009001</name>
</gene>
<dbReference type="GO" id="GO:0008654">
    <property type="term" value="P:phospholipid biosynthetic process"/>
    <property type="evidence" value="ECO:0007669"/>
    <property type="project" value="TreeGrafter"/>
</dbReference>
<dbReference type="InterPro" id="IPR002123">
    <property type="entry name" value="Plipid/glycerol_acylTrfase"/>
</dbReference>
<evidence type="ECO:0000256" key="1">
    <source>
        <dbReference type="SAM" id="MobiDB-lite"/>
    </source>
</evidence>
<keyword evidence="2" id="KW-1133">Transmembrane helix</keyword>
<evidence type="ECO:0000313" key="6">
    <source>
        <dbReference type="Proteomes" id="UP001211907"/>
    </source>
</evidence>
<evidence type="ECO:0000256" key="2">
    <source>
        <dbReference type="SAM" id="Phobius"/>
    </source>
</evidence>
<dbReference type="PANTHER" id="PTHR31605:SF0">
    <property type="entry name" value="GLYCEROL-3-PHOSPHATE O-ACYLTRANSFERASE 1"/>
    <property type="match status" value="1"/>
</dbReference>
<evidence type="ECO:0000313" key="5">
    <source>
        <dbReference type="EMBL" id="KAJ3128752.1"/>
    </source>
</evidence>
<dbReference type="AlphaFoldDB" id="A0AAD5T9L8"/>
<feature type="transmembrane region" description="Helical" evidence="2">
    <location>
        <begin position="408"/>
        <end position="430"/>
    </location>
</feature>
<sequence length="559" mass="61775">MAVSTVFFISSGLEALAVLLAQVCSYFDFSQPHCLFVFSLCRKIVPVVRPQDIAKRGDGVITVDTTAEIPLSTSKLITGRGTAFTQSLTPRAVFSFSGGHQLEVVKIISDTEAVVKNLPESAIAILAANDSAGVSYKVIPHVDQGDMFSSVIERLDSGNCVGIFPEGGSHDRTDFLPMKAGGAIMALAAMAQNEYLNVQIVPAGLNYFNAHKWRSRAVVEFGDPIQITKEQVQGYRAGGEAKRRAISEVLELIKNGLRTVTVTTKDYDSLMLIQAARRLYRPIHMKLTIDETMYLNRRFAEIFNKYADDPLVKEVVEHVAAYNRLLKSYGIQDHQVMTTSFGRRVAAGKFALRVGEAILLFAFAAPGALLHAPIALLAKKISEQKAAQALRESSVKIEGRDVIATWKVLVSCVVAPLLYFLYSVIFFTYLVITSGFTLRQCFLSTLVFVVVAVIFGIAAMRASEVGVDLIKSLRPLYLSVFADTDNLRRVRAQLAAEINNTISVVGPRLYPSQEEFDKSRIIRQEDFALGEKLIEQMNKNKSKFPSWDEDENDGEHVKN</sequence>
<evidence type="ECO:0000256" key="3">
    <source>
        <dbReference type="SAM" id="SignalP"/>
    </source>
</evidence>
<name>A0AAD5T9L8_9FUNG</name>
<keyword evidence="3" id="KW-0732">Signal</keyword>
<keyword evidence="2" id="KW-0812">Transmembrane</keyword>
<dbReference type="GO" id="GO:0016287">
    <property type="term" value="F:glycerone-phosphate O-acyltransferase activity"/>
    <property type="evidence" value="ECO:0007669"/>
    <property type="project" value="TreeGrafter"/>
</dbReference>
<keyword evidence="2" id="KW-0472">Membrane</keyword>
<proteinExistence type="predicted"/>
<comment type="caution">
    <text evidence="5">The sequence shown here is derived from an EMBL/GenBank/DDBJ whole genome shotgun (WGS) entry which is preliminary data.</text>
</comment>
<dbReference type="InterPro" id="IPR052744">
    <property type="entry name" value="GPAT/DAPAT"/>
</dbReference>
<dbReference type="PANTHER" id="PTHR31605">
    <property type="entry name" value="GLYCEROL-3-PHOSPHATE O-ACYLTRANSFERASE 1"/>
    <property type="match status" value="1"/>
</dbReference>
<keyword evidence="6" id="KW-1185">Reference proteome</keyword>
<protein>
    <recommendedName>
        <fullName evidence="4">Phospholipid/glycerol acyltransferase domain-containing protein</fullName>
    </recommendedName>
</protein>
<feature type="transmembrane region" description="Helical" evidence="2">
    <location>
        <begin position="442"/>
        <end position="462"/>
    </location>
</feature>
<feature type="region of interest" description="Disordered" evidence="1">
    <location>
        <begin position="540"/>
        <end position="559"/>
    </location>
</feature>
<dbReference type="EMBL" id="JADGJH010000450">
    <property type="protein sequence ID" value="KAJ3128752.1"/>
    <property type="molecule type" value="Genomic_DNA"/>
</dbReference>
<feature type="transmembrane region" description="Helical" evidence="2">
    <location>
        <begin position="357"/>
        <end position="378"/>
    </location>
</feature>
<feature type="signal peptide" evidence="3">
    <location>
        <begin position="1"/>
        <end position="21"/>
    </location>
</feature>
<reference evidence="5" key="1">
    <citation type="submission" date="2020-05" db="EMBL/GenBank/DDBJ databases">
        <title>Phylogenomic resolution of chytrid fungi.</title>
        <authorList>
            <person name="Stajich J.E."/>
            <person name="Amses K."/>
            <person name="Simmons R."/>
            <person name="Seto K."/>
            <person name="Myers J."/>
            <person name="Bonds A."/>
            <person name="Quandt C.A."/>
            <person name="Barry K."/>
            <person name="Liu P."/>
            <person name="Grigoriev I."/>
            <person name="Longcore J.E."/>
            <person name="James T.Y."/>
        </authorList>
    </citation>
    <scope>NUCLEOTIDE SEQUENCE</scope>
    <source>
        <strain evidence="5">JEL0513</strain>
    </source>
</reference>